<dbReference type="EMBL" id="JAWDIQ010000003">
    <property type="protein sequence ID" value="MDY0410117.1"/>
    <property type="molecule type" value="Genomic_DNA"/>
</dbReference>
<evidence type="ECO:0000313" key="2">
    <source>
        <dbReference type="Proteomes" id="UP001275315"/>
    </source>
</evidence>
<evidence type="ECO:0008006" key="3">
    <source>
        <dbReference type="Google" id="ProtNLM"/>
    </source>
</evidence>
<accession>A0ABU5CUS1</accession>
<evidence type="ECO:0000313" key="1">
    <source>
        <dbReference type="EMBL" id="MDY0410117.1"/>
    </source>
</evidence>
<sequence>MENKIIEELERISDHHKEYEQLVLIEAAKEIIKEQHKRIAQMEGQLDGTLWSPKNWGD</sequence>
<name>A0ABU5CUS1_9BACI</name>
<comment type="caution">
    <text evidence="1">The sequence shown here is derived from an EMBL/GenBank/DDBJ whole genome shotgun (WGS) entry which is preliminary data.</text>
</comment>
<proteinExistence type="predicted"/>
<reference evidence="1 2" key="1">
    <citation type="submission" date="2023-10" db="EMBL/GenBank/DDBJ databases">
        <title>Virgibacillus soli CC-YMP-6 genome.</title>
        <authorList>
            <person name="Miliotis G."/>
            <person name="Sengupta P."/>
            <person name="Hameed A."/>
            <person name="Chuvochina M."/>
            <person name="Mcdonagh F."/>
            <person name="Simpson A.C."/>
            <person name="Singh N.K."/>
            <person name="Rekha P.D."/>
            <person name="Raman K."/>
            <person name="Hugenholtz P."/>
            <person name="Venkateswaran K."/>
        </authorList>
    </citation>
    <scope>NUCLEOTIDE SEQUENCE [LARGE SCALE GENOMIC DNA]</scope>
    <source>
        <strain evidence="1 2">CC-YMP-6</strain>
    </source>
</reference>
<protein>
    <recommendedName>
        <fullName evidence="3">Phage protein</fullName>
    </recommendedName>
</protein>
<dbReference type="RefSeq" id="WP_320380978.1">
    <property type="nucleotide sequence ID" value="NZ_JAWDIQ010000003.1"/>
</dbReference>
<keyword evidence="2" id="KW-1185">Reference proteome</keyword>
<organism evidence="1 2">
    <name type="scientific">Paracerasibacillus soli</name>
    <dbReference type="NCBI Taxonomy" id="480284"/>
    <lineage>
        <taxon>Bacteria</taxon>
        <taxon>Bacillati</taxon>
        <taxon>Bacillota</taxon>
        <taxon>Bacilli</taxon>
        <taxon>Bacillales</taxon>
        <taxon>Bacillaceae</taxon>
        <taxon>Paracerasibacillus</taxon>
    </lineage>
</organism>
<gene>
    <name evidence="1" type="ORF">RWD45_18120</name>
</gene>
<dbReference type="Proteomes" id="UP001275315">
    <property type="component" value="Unassembled WGS sequence"/>
</dbReference>